<sequence length="327" mass="35696">MKKGIFFTGLLFSLAIPVHAQDKQVVDSIANTLETRGLLTPKGTFEIEPAVSYSQNTSNRISILGFTQVPAFLVGIIELEDADQATFTTSLAARYGLTERIELELRVPWVYRYDTFRKRVGNGQASEAPRTFTSKGGALGDIEGAIRYQFNLESAPFWIGGVRIKSDTGESPFDNELDENDIFRDPPTGSGTWSIEPSMTLIYPTDPAVLFGTAGYSWNLGDDAGRDLDDDGEANDKFNLGNSFFLGMGMGFAVNNRLSFSLGVNHRTVFKPSINGRKVGEVLQLDSLSTGFSLALTEKSSLNLNLQAGLTEDAPDVEVSFSLPITF</sequence>
<keyword evidence="1" id="KW-0732">Signal</keyword>
<evidence type="ECO:0008006" key="4">
    <source>
        <dbReference type="Google" id="ProtNLM"/>
    </source>
</evidence>
<feature type="chain" id="PRO_5012669437" description="Transporter" evidence="1">
    <location>
        <begin position="21"/>
        <end position="327"/>
    </location>
</feature>
<dbReference type="Proteomes" id="UP000242757">
    <property type="component" value="Unassembled WGS sequence"/>
</dbReference>
<name>A0A233RC45_9GAMM</name>
<dbReference type="InterPro" id="IPR025737">
    <property type="entry name" value="FApF"/>
</dbReference>
<evidence type="ECO:0000313" key="2">
    <source>
        <dbReference type="EMBL" id="OXY80941.1"/>
    </source>
</evidence>
<proteinExistence type="predicted"/>
<feature type="signal peptide" evidence="1">
    <location>
        <begin position="1"/>
        <end position="20"/>
    </location>
</feature>
<evidence type="ECO:0000256" key="1">
    <source>
        <dbReference type="SAM" id="SignalP"/>
    </source>
</evidence>
<evidence type="ECO:0000313" key="3">
    <source>
        <dbReference type="Proteomes" id="UP000242757"/>
    </source>
</evidence>
<protein>
    <recommendedName>
        <fullName evidence="4">Transporter</fullName>
    </recommendedName>
</protein>
<keyword evidence="3" id="KW-1185">Reference proteome</keyword>
<comment type="caution">
    <text evidence="2">The sequence shown here is derived from an EMBL/GenBank/DDBJ whole genome shotgun (WGS) entry which is preliminary data.</text>
</comment>
<accession>A0A233RC45</accession>
<reference evidence="2 3" key="1">
    <citation type="submission" date="2017-08" db="EMBL/GenBank/DDBJ databases">
        <title>A Genome Sequence of Oceanimonas doudoroffii ATCC 27123T.</title>
        <authorList>
            <person name="Brennan M.A."/>
            <person name="Maclea K.S."/>
            <person name="Mcclelland W.D."/>
            <person name="Trachtenberg A.M."/>
        </authorList>
    </citation>
    <scope>NUCLEOTIDE SEQUENCE [LARGE SCALE GENOMIC DNA]</scope>
    <source>
        <strain evidence="2 3">ATCC 27123</strain>
    </source>
</reference>
<dbReference type="AlphaFoldDB" id="A0A233RC45"/>
<dbReference type="OrthoDB" id="5297564at2"/>
<dbReference type="EMBL" id="NBIM01000006">
    <property type="protein sequence ID" value="OXY80941.1"/>
    <property type="molecule type" value="Genomic_DNA"/>
</dbReference>
<dbReference type="RefSeq" id="WP_094201531.1">
    <property type="nucleotide sequence ID" value="NZ_NBIM01000006.1"/>
</dbReference>
<gene>
    <name evidence="2" type="ORF">B6S08_14525</name>
</gene>
<dbReference type="Pfam" id="PF13557">
    <property type="entry name" value="Phenol_MetA_deg"/>
    <property type="match status" value="1"/>
</dbReference>
<organism evidence="2 3">
    <name type="scientific">Oceanimonas doudoroffii</name>
    <dbReference type="NCBI Taxonomy" id="84158"/>
    <lineage>
        <taxon>Bacteria</taxon>
        <taxon>Pseudomonadati</taxon>
        <taxon>Pseudomonadota</taxon>
        <taxon>Gammaproteobacteria</taxon>
        <taxon>Aeromonadales</taxon>
        <taxon>Aeromonadaceae</taxon>
        <taxon>Oceanimonas</taxon>
    </lineage>
</organism>